<accession>A0A504YXK6</accession>
<keyword evidence="2" id="KW-1185">Reference proteome</keyword>
<protein>
    <submittedName>
        <fullName evidence="1">Uncharacterized protein</fullName>
    </submittedName>
</protein>
<organism evidence="1 2">
    <name type="scientific">Fasciola gigantica</name>
    <name type="common">Giant liver fluke</name>
    <dbReference type="NCBI Taxonomy" id="46835"/>
    <lineage>
        <taxon>Eukaryota</taxon>
        <taxon>Metazoa</taxon>
        <taxon>Spiralia</taxon>
        <taxon>Lophotrochozoa</taxon>
        <taxon>Platyhelminthes</taxon>
        <taxon>Trematoda</taxon>
        <taxon>Digenea</taxon>
        <taxon>Plagiorchiida</taxon>
        <taxon>Echinostomata</taxon>
        <taxon>Echinostomatoidea</taxon>
        <taxon>Fasciolidae</taxon>
        <taxon>Fasciola</taxon>
    </lineage>
</organism>
<proteinExistence type="predicted"/>
<dbReference type="EMBL" id="SUNJ01007054">
    <property type="protein sequence ID" value="TPP62290.1"/>
    <property type="molecule type" value="Genomic_DNA"/>
</dbReference>
<evidence type="ECO:0000313" key="1">
    <source>
        <dbReference type="EMBL" id="TPP62290.1"/>
    </source>
</evidence>
<sequence>MERILNENQQLADFIQNKQKRDEKMYHLVEDQLHQIMQQVSQITKNGNTSRWHSQCTLGEQSSTPIYYRGPRRKYSLGQRVSIDREATNVMNEGTVTDVANKLE</sequence>
<reference evidence="1 2" key="1">
    <citation type="submission" date="2019-04" db="EMBL/GenBank/DDBJ databases">
        <title>Annotation for the trematode Fasciola gigantica.</title>
        <authorList>
            <person name="Choi Y.-J."/>
        </authorList>
    </citation>
    <scope>NUCLEOTIDE SEQUENCE [LARGE SCALE GENOMIC DNA]</scope>
    <source>
        <strain evidence="1">Uganda_cow_1</strain>
    </source>
</reference>
<dbReference type="Proteomes" id="UP000316759">
    <property type="component" value="Unassembled WGS sequence"/>
</dbReference>
<evidence type="ECO:0000313" key="2">
    <source>
        <dbReference type="Proteomes" id="UP000316759"/>
    </source>
</evidence>
<comment type="caution">
    <text evidence="1">The sequence shown here is derived from an EMBL/GenBank/DDBJ whole genome shotgun (WGS) entry which is preliminary data.</text>
</comment>
<name>A0A504YXK6_FASGI</name>
<dbReference type="OrthoDB" id="10560352at2759"/>
<gene>
    <name evidence="1" type="ORF">FGIG_10039</name>
</gene>
<dbReference type="AlphaFoldDB" id="A0A504YXK6"/>